<dbReference type="SUPFAM" id="SSF46689">
    <property type="entry name" value="Homeodomain-like"/>
    <property type="match status" value="1"/>
</dbReference>
<dbReference type="Pfam" id="PF17935">
    <property type="entry name" value="TetR_C_27"/>
    <property type="match status" value="1"/>
</dbReference>
<dbReference type="InterPro" id="IPR001647">
    <property type="entry name" value="HTH_TetR"/>
</dbReference>
<protein>
    <submittedName>
        <fullName evidence="6">TetR/AcrR family transcriptional regulator</fullName>
    </submittedName>
</protein>
<evidence type="ECO:0000256" key="2">
    <source>
        <dbReference type="ARBA" id="ARBA00023125"/>
    </source>
</evidence>
<dbReference type="PANTHER" id="PTHR47506">
    <property type="entry name" value="TRANSCRIPTIONAL REGULATORY PROTEIN"/>
    <property type="match status" value="1"/>
</dbReference>
<dbReference type="SUPFAM" id="SSF48498">
    <property type="entry name" value="Tetracyclin repressor-like, C-terminal domain"/>
    <property type="match status" value="1"/>
</dbReference>
<dbReference type="GO" id="GO:0003677">
    <property type="term" value="F:DNA binding"/>
    <property type="evidence" value="ECO:0007669"/>
    <property type="project" value="UniProtKB-UniRule"/>
</dbReference>
<proteinExistence type="predicted"/>
<keyword evidence="3" id="KW-0804">Transcription</keyword>
<gene>
    <name evidence="6" type="ORF">ENU66_03300</name>
</gene>
<dbReference type="Pfam" id="PF00440">
    <property type="entry name" value="TetR_N"/>
    <property type="match status" value="1"/>
</dbReference>
<dbReference type="InterPro" id="IPR009057">
    <property type="entry name" value="Homeodomain-like_sf"/>
</dbReference>
<keyword evidence="1" id="KW-0805">Transcription regulation</keyword>
<feature type="DNA-binding region" description="H-T-H motif" evidence="4">
    <location>
        <begin position="27"/>
        <end position="46"/>
    </location>
</feature>
<name>A0A7V3ZXQ7_UNCW3</name>
<dbReference type="PRINTS" id="PR00455">
    <property type="entry name" value="HTHTETR"/>
</dbReference>
<accession>A0A7V3ZXQ7</accession>
<feature type="domain" description="HTH tetR-type" evidence="5">
    <location>
        <begin position="4"/>
        <end position="64"/>
    </location>
</feature>
<dbReference type="Gene3D" id="1.10.357.10">
    <property type="entry name" value="Tetracycline Repressor, domain 2"/>
    <property type="match status" value="1"/>
</dbReference>
<dbReference type="AlphaFoldDB" id="A0A7V3ZXQ7"/>
<evidence type="ECO:0000256" key="3">
    <source>
        <dbReference type="ARBA" id="ARBA00023163"/>
    </source>
</evidence>
<keyword evidence="2 4" id="KW-0238">DNA-binding</keyword>
<dbReference type="InterPro" id="IPR041478">
    <property type="entry name" value="TetR_C_27"/>
</dbReference>
<evidence type="ECO:0000259" key="5">
    <source>
        <dbReference type="PROSITE" id="PS50977"/>
    </source>
</evidence>
<dbReference type="PANTHER" id="PTHR47506:SF6">
    <property type="entry name" value="HTH-TYPE TRANSCRIPTIONAL REPRESSOR NEMR"/>
    <property type="match status" value="1"/>
</dbReference>
<reference evidence="6" key="1">
    <citation type="journal article" date="2020" name="mSystems">
        <title>Genome- and Community-Level Interaction Insights into Carbon Utilization and Element Cycling Functions of Hydrothermarchaeota in Hydrothermal Sediment.</title>
        <authorList>
            <person name="Zhou Z."/>
            <person name="Liu Y."/>
            <person name="Xu W."/>
            <person name="Pan J."/>
            <person name="Luo Z.H."/>
            <person name="Li M."/>
        </authorList>
    </citation>
    <scope>NUCLEOTIDE SEQUENCE [LARGE SCALE GENOMIC DNA]</scope>
    <source>
        <strain evidence="6">SpSt-69</strain>
    </source>
</reference>
<dbReference type="InterPro" id="IPR036271">
    <property type="entry name" value="Tet_transcr_reg_TetR-rel_C_sf"/>
</dbReference>
<evidence type="ECO:0000256" key="1">
    <source>
        <dbReference type="ARBA" id="ARBA00023015"/>
    </source>
</evidence>
<dbReference type="Gene3D" id="1.10.10.60">
    <property type="entry name" value="Homeodomain-like"/>
    <property type="match status" value="1"/>
</dbReference>
<evidence type="ECO:0000256" key="4">
    <source>
        <dbReference type="PROSITE-ProRule" id="PRU00335"/>
    </source>
</evidence>
<sequence length="194" mass="22800">MVELDTKTKILKAGEELFSIKGYDATSVQEICEKAEVSKGAFFHYFPTKESFFLEILDLWLKDLTLRINEYVKTYENIYESLLKMTELFKEIFQESRPKFLLFIEFLRAGIRDENILKKLSEYFELYTNYFAQIISEGIERGLFKKVDPKVAAHVIVSYAIGTIEQEIFKTDTQMEQISREGIKLILESIKKEE</sequence>
<dbReference type="EMBL" id="DTDJ01000025">
    <property type="protein sequence ID" value="HGL17346.1"/>
    <property type="molecule type" value="Genomic_DNA"/>
</dbReference>
<comment type="caution">
    <text evidence="6">The sequence shown here is derived from an EMBL/GenBank/DDBJ whole genome shotgun (WGS) entry which is preliminary data.</text>
</comment>
<evidence type="ECO:0000313" key="6">
    <source>
        <dbReference type="EMBL" id="HGL17346.1"/>
    </source>
</evidence>
<dbReference type="PROSITE" id="PS50977">
    <property type="entry name" value="HTH_TETR_2"/>
    <property type="match status" value="1"/>
</dbReference>
<organism evidence="6">
    <name type="scientific">candidate division WOR-3 bacterium</name>
    <dbReference type="NCBI Taxonomy" id="2052148"/>
    <lineage>
        <taxon>Bacteria</taxon>
        <taxon>Bacteria division WOR-3</taxon>
    </lineage>
</organism>